<dbReference type="AlphaFoldDB" id="A0A952ALC0"/>
<protein>
    <submittedName>
        <fullName evidence="1">Uncharacterized protein</fullName>
    </submittedName>
</protein>
<evidence type="ECO:0000313" key="1">
    <source>
        <dbReference type="EMBL" id="MBW7953456.1"/>
    </source>
</evidence>
<gene>
    <name evidence="1" type="ORF">H3C67_01585</name>
</gene>
<organism evidence="1 2">
    <name type="scientific">Candidatus Dojkabacteria bacterium</name>
    <dbReference type="NCBI Taxonomy" id="2099670"/>
    <lineage>
        <taxon>Bacteria</taxon>
        <taxon>Candidatus Dojkabacteria</taxon>
    </lineage>
</organism>
<proteinExistence type="predicted"/>
<comment type="caution">
    <text evidence="1">The sequence shown here is derived from an EMBL/GenBank/DDBJ whole genome shotgun (WGS) entry which is preliminary data.</text>
</comment>
<accession>A0A952ALC0</accession>
<name>A0A952ALC0_9BACT</name>
<dbReference type="Proteomes" id="UP000781173">
    <property type="component" value="Unassembled WGS sequence"/>
</dbReference>
<sequence>MEFDPDNKFTDSVLASSLALLTGRVIANMPSIFQHISRGPNHWLYILGQVKRTFDGDGFFNDSEQEQIRLLAGFVNIIGPTSGEYIHRINFKEIETGSAVVIDLPDTHSLILNEPYSTLTGSYYKSNVLAGKRNHMIISGPTVGEADALLTNGFGIVMNEGLGYEQPRQVGKNVITEPPRIPVFKPALMYIPGQRWGEFSILSPQDAQKEITEKKPVGSVILGSSLYFESKPEFTTSSDLLVEAIKACERSKYTRSTNDEMGFLVQTQVGLKYVFVRNSAQGSLQLRRGLVRCSPAVSVFNAASAVQAIFGPDIRMIALEESLARPRIISPESLDINFAGQVNYAYPVELAFGLPGRD</sequence>
<dbReference type="EMBL" id="JACFOF010000003">
    <property type="protein sequence ID" value="MBW7953456.1"/>
    <property type="molecule type" value="Genomic_DNA"/>
</dbReference>
<evidence type="ECO:0000313" key="2">
    <source>
        <dbReference type="Proteomes" id="UP000781173"/>
    </source>
</evidence>
<reference evidence="1" key="1">
    <citation type="journal article" date="2022" name="ISME J.">
        <title>A general approach to explore prokaryotic protein glycosylation reveals the unique surface layer modulation of an anammox bacterium.</title>
        <authorList>
            <person name="Pabst M."/>
            <person name="Grouzdev D.S."/>
            <person name="Lawson C.E."/>
            <person name="Kleikamp H.B.C."/>
            <person name="de Ram C."/>
            <person name="Louwen R."/>
            <person name="Lin Y.M."/>
            <person name="Lucker S."/>
            <person name="van Loosdrecht M.C.M."/>
            <person name="Laureni M."/>
        </authorList>
    </citation>
    <scope>NUCLEOTIDE SEQUENCE</scope>
    <source>
        <strain evidence="1">BROCD043</strain>
    </source>
</reference>